<evidence type="ECO:0000313" key="2">
    <source>
        <dbReference type="EMBL" id="CCU82546.1"/>
    </source>
</evidence>
<gene>
    <name evidence="2" type="ORF">BGHDH14_bghG006513000001001</name>
</gene>
<comment type="caution">
    <text evidence="2">The sequence shown here is derived from an EMBL/GenBank/DDBJ whole genome shotgun (WGS) entry which is preliminary data.</text>
</comment>
<feature type="chain" id="PRO_5004107969" evidence="1">
    <location>
        <begin position="21"/>
        <end position="395"/>
    </location>
</feature>
<evidence type="ECO:0000313" key="3">
    <source>
        <dbReference type="Proteomes" id="UP000015441"/>
    </source>
</evidence>
<keyword evidence="3" id="KW-1185">Reference proteome</keyword>
<sequence length="395" mass="44140">MTCVIAVLLTSVARLVITSSKPLDSYYGVYVMPKANEFPVPLDHHRIHMSASRVAGPGTFVVAYCSIQHRQRRIIHIVTRGRARVTQDPDEATSSYLEAESACFKSISRGFTPESTAVPLSRLNNGKCTHRLVAGLAFKGVIGIVGEFSCFAPLQKYQPVQVNADIPFDLQNFLSGGVLLRGEDRASNKQALVWFQGHLHLLKQTLTNTNGYHSWSPITSIGNEIHNGDVITNFIYENLPSLGEFTKIMGDFKNLMKHLEFQRSAHSSIDAKRSMDSSIYANVGDYLEDVCPLEVGLNEERCARIANLPDYLKDEAASKGLLCQAKSRYFTRSSRRTECIFRPAVLERAKFVSGRWQAARRLKKMLVVPPQSSWRENAERFGKVHGRGTMCETPA</sequence>
<organism evidence="2 3">
    <name type="scientific">Blumeria graminis f. sp. hordei (strain DH14)</name>
    <name type="common">Barley powdery mildew</name>
    <name type="synonym">Oidium monilioides f. sp. hordei</name>
    <dbReference type="NCBI Taxonomy" id="546991"/>
    <lineage>
        <taxon>Eukaryota</taxon>
        <taxon>Fungi</taxon>
        <taxon>Dikarya</taxon>
        <taxon>Ascomycota</taxon>
        <taxon>Pezizomycotina</taxon>
        <taxon>Leotiomycetes</taxon>
        <taxon>Erysiphales</taxon>
        <taxon>Erysiphaceae</taxon>
        <taxon>Blumeria</taxon>
        <taxon>Blumeria hordei</taxon>
    </lineage>
</organism>
<dbReference type="Proteomes" id="UP000015441">
    <property type="component" value="Unassembled WGS sequence"/>
</dbReference>
<dbReference type="EMBL" id="CAUH01006513">
    <property type="protein sequence ID" value="CCU82546.1"/>
    <property type="molecule type" value="Genomic_DNA"/>
</dbReference>
<evidence type="ECO:0000256" key="1">
    <source>
        <dbReference type="SAM" id="SignalP"/>
    </source>
</evidence>
<dbReference type="InParanoid" id="N1JPK3"/>
<name>N1JPK3_BLUG1</name>
<keyword evidence="1" id="KW-0732">Signal</keyword>
<proteinExistence type="predicted"/>
<reference evidence="2 3" key="1">
    <citation type="journal article" date="2010" name="Science">
        <title>Genome expansion and gene loss in powdery mildew fungi reveal tradeoffs in extreme parasitism.</title>
        <authorList>
            <person name="Spanu P.D."/>
            <person name="Abbott J.C."/>
            <person name="Amselem J."/>
            <person name="Burgis T.A."/>
            <person name="Soanes D.M."/>
            <person name="Stueber K."/>
            <person name="Ver Loren van Themaat E."/>
            <person name="Brown J.K.M."/>
            <person name="Butcher S.A."/>
            <person name="Gurr S.J."/>
            <person name="Lebrun M.-H."/>
            <person name="Ridout C.J."/>
            <person name="Schulze-Lefert P."/>
            <person name="Talbot N.J."/>
            <person name="Ahmadinejad N."/>
            <person name="Ametz C."/>
            <person name="Barton G.R."/>
            <person name="Benjdia M."/>
            <person name="Bidzinski P."/>
            <person name="Bindschedler L.V."/>
            <person name="Both M."/>
            <person name="Brewer M.T."/>
            <person name="Cadle-Davidson L."/>
            <person name="Cadle-Davidson M.M."/>
            <person name="Collemare J."/>
            <person name="Cramer R."/>
            <person name="Frenkel O."/>
            <person name="Godfrey D."/>
            <person name="Harriman J."/>
            <person name="Hoede C."/>
            <person name="King B.C."/>
            <person name="Klages S."/>
            <person name="Kleemann J."/>
            <person name="Knoll D."/>
            <person name="Koti P.S."/>
            <person name="Kreplak J."/>
            <person name="Lopez-Ruiz F.J."/>
            <person name="Lu X."/>
            <person name="Maekawa T."/>
            <person name="Mahanil S."/>
            <person name="Micali C."/>
            <person name="Milgroom M.G."/>
            <person name="Montana G."/>
            <person name="Noir S."/>
            <person name="O'Connell R.J."/>
            <person name="Oberhaensli S."/>
            <person name="Parlange F."/>
            <person name="Pedersen C."/>
            <person name="Quesneville H."/>
            <person name="Reinhardt R."/>
            <person name="Rott M."/>
            <person name="Sacristan S."/>
            <person name="Schmidt S.M."/>
            <person name="Schoen M."/>
            <person name="Skamnioti P."/>
            <person name="Sommer H."/>
            <person name="Stephens A."/>
            <person name="Takahara H."/>
            <person name="Thordal-Christensen H."/>
            <person name="Vigouroux M."/>
            <person name="Wessling R."/>
            <person name="Wicker T."/>
            <person name="Panstruga R."/>
        </authorList>
    </citation>
    <scope>NUCLEOTIDE SEQUENCE [LARGE SCALE GENOMIC DNA]</scope>
    <source>
        <strain evidence="2">DH14</strain>
    </source>
</reference>
<protein>
    <submittedName>
        <fullName evidence="2">CSEP0468 putative effector protein</fullName>
    </submittedName>
</protein>
<dbReference type="OrthoDB" id="10314966at2759"/>
<dbReference type="AlphaFoldDB" id="N1JPK3"/>
<feature type="signal peptide" evidence="1">
    <location>
        <begin position="1"/>
        <end position="20"/>
    </location>
</feature>
<dbReference type="HOGENOM" id="CLU_056196_0_0_1"/>
<accession>N1JPK3</accession>